<dbReference type="Proteomes" id="UP000226191">
    <property type="component" value="Unassembled WGS sequence"/>
</dbReference>
<dbReference type="RefSeq" id="WP_002519424.1">
    <property type="nucleotide sequence ID" value="NZ_CAJTHR010000001.1"/>
</dbReference>
<evidence type="ECO:0000313" key="1">
    <source>
        <dbReference type="EMBL" id="PGF32117.1"/>
    </source>
</evidence>
<proteinExistence type="predicted"/>
<name>A0A8B2VIK6_CUTAC</name>
<evidence type="ECO:0000313" key="2">
    <source>
        <dbReference type="Proteomes" id="UP000226191"/>
    </source>
</evidence>
<dbReference type="AlphaFoldDB" id="A0A8B2VIK6"/>
<comment type="caution">
    <text evidence="1">The sequence shown here is derived from an EMBL/GenBank/DDBJ whole genome shotgun (WGS) entry which is preliminary data.</text>
</comment>
<reference evidence="1 2" key="1">
    <citation type="submission" date="2017-02" db="EMBL/GenBank/DDBJ databases">
        <title>Prevalence of linear plasmids in Cutibacterium acnes isolates obtained from cancerous prostatic tissue.</title>
        <authorList>
            <person name="Davidsson S."/>
            <person name="Bruggemann H."/>
        </authorList>
    </citation>
    <scope>NUCLEOTIDE SEQUENCE [LARGE SCALE GENOMIC DNA]</scope>
    <source>
        <strain evidence="1 2">11-78</strain>
    </source>
</reference>
<protein>
    <submittedName>
        <fullName evidence="1">Uncharacterized protein</fullName>
    </submittedName>
</protein>
<dbReference type="GeneID" id="92857311"/>
<organism evidence="1 2">
    <name type="scientific">Cutibacterium acnes</name>
    <name type="common">Propionibacterium acnes</name>
    <dbReference type="NCBI Taxonomy" id="1747"/>
    <lineage>
        <taxon>Bacteria</taxon>
        <taxon>Bacillati</taxon>
        <taxon>Actinomycetota</taxon>
        <taxon>Actinomycetes</taxon>
        <taxon>Propionibacteriales</taxon>
        <taxon>Propionibacteriaceae</taxon>
        <taxon>Cutibacterium</taxon>
    </lineage>
</organism>
<gene>
    <name evidence="1" type="ORF">B1B09_11525</name>
</gene>
<accession>A0A8B2VIK6</accession>
<dbReference type="EMBL" id="MVCE01000006">
    <property type="protein sequence ID" value="PGF32117.1"/>
    <property type="molecule type" value="Genomic_DNA"/>
</dbReference>
<sequence>MLATASKKHRCTPGGQLGVLSSKLIQTNSSMSGNSTRKLVTYRLSLRETSYLCTFLSYSVYPCQTQDDGCHISFLVNLREEEMPRYMFHPVITKATTIYPRTAGTSLTMPRCWIPIVALIRASGASSRICHLNNSIHPCPLHG</sequence>